<reference evidence="1 2" key="1">
    <citation type="journal article" date="2015" name="Fungal Genet. Biol.">
        <title>Evolution of novel wood decay mechanisms in Agaricales revealed by the genome sequences of Fistulina hepatica and Cylindrobasidium torrendii.</title>
        <authorList>
            <person name="Floudas D."/>
            <person name="Held B.W."/>
            <person name="Riley R."/>
            <person name="Nagy L.G."/>
            <person name="Koehler G."/>
            <person name="Ransdell A.S."/>
            <person name="Younus H."/>
            <person name="Chow J."/>
            <person name="Chiniquy J."/>
            <person name="Lipzen A."/>
            <person name="Tritt A."/>
            <person name="Sun H."/>
            <person name="Haridas S."/>
            <person name="LaButti K."/>
            <person name="Ohm R.A."/>
            <person name="Kues U."/>
            <person name="Blanchette R.A."/>
            <person name="Grigoriev I.V."/>
            <person name="Minto R.E."/>
            <person name="Hibbett D.S."/>
        </authorList>
    </citation>
    <scope>NUCLEOTIDE SEQUENCE [LARGE SCALE GENOMIC DNA]</scope>
    <source>
        <strain evidence="1 2">ATCC 64428</strain>
    </source>
</reference>
<dbReference type="AlphaFoldDB" id="A0A0D7A8X8"/>
<accession>A0A0D7A8X8</accession>
<name>A0A0D7A8X8_9AGAR</name>
<gene>
    <name evidence="1" type="ORF">FISHEDRAFT_74563</name>
</gene>
<sequence>MDSNSVLRPYPHFIPNQLSANAPRLLVKVEAYKHLHHELQEAHHSRSYPSQLFVLSNSRLNVQLGFDNPDIFQLAAFVYGEGSALLLHKPLTTLFSQVTAPVGTVAFIQTTATEGVAEVLAKDLAPLTHVRDLETGNVSYPSHARPPTVFPVLHNIAHMGIPELNE</sequence>
<proteinExistence type="predicted"/>
<dbReference type="EMBL" id="KN881933">
    <property type="protein sequence ID" value="KIY47452.1"/>
    <property type="molecule type" value="Genomic_DNA"/>
</dbReference>
<organism evidence="1 2">
    <name type="scientific">Fistulina hepatica ATCC 64428</name>
    <dbReference type="NCBI Taxonomy" id="1128425"/>
    <lineage>
        <taxon>Eukaryota</taxon>
        <taxon>Fungi</taxon>
        <taxon>Dikarya</taxon>
        <taxon>Basidiomycota</taxon>
        <taxon>Agaricomycotina</taxon>
        <taxon>Agaricomycetes</taxon>
        <taxon>Agaricomycetidae</taxon>
        <taxon>Agaricales</taxon>
        <taxon>Fistulinaceae</taxon>
        <taxon>Fistulina</taxon>
    </lineage>
</organism>
<evidence type="ECO:0000313" key="2">
    <source>
        <dbReference type="Proteomes" id="UP000054144"/>
    </source>
</evidence>
<protein>
    <submittedName>
        <fullName evidence="1">Uncharacterized protein</fullName>
    </submittedName>
</protein>
<evidence type="ECO:0000313" key="1">
    <source>
        <dbReference type="EMBL" id="KIY47452.1"/>
    </source>
</evidence>
<keyword evidence="2" id="KW-1185">Reference proteome</keyword>
<dbReference type="Proteomes" id="UP000054144">
    <property type="component" value="Unassembled WGS sequence"/>
</dbReference>